<gene>
    <name evidence="2" type="ORF">TKK_000312</name>
</gene>
<keyword evidence="3" id="KW-1185">Reference proteome</keyword>
<dbReference type="AlphaFoldDB" id="A0ABD2XRA6"/>
<accession>A0ABD2XRA6</accession>
<evidence type="ECO:0000313" key="3">
    <source>
        <dbReference type="Proteomes" id="UP001627154"/>
    </source>
</evidence>
<organism evidence="2 3">
    <name type="scientific">Trichogramma kaykai</name>
    <dbReference type="NCBI Taxonomy" id="54128"/>
    <lineage>
        <taxon>Eukaryota</taxon>
        <taxon>Metazoa</taxon>
        <taxon>Ecdysozoa</taxon>
        <taxon>Arthropoda</taxon>
        <taxon>Hexapoda</taxon>
        <taxon>Insecta</taxon>
        <taxon>Pterygota</taxon>
        <taxon>Neoptera</taxon>
        <taxon>Endopterygota</taxon>
        <taxon>Hymenoptera</taxon>
        <taxon>Apocrita</taxon>
        <taxon>Proctotrupomorpha</taxon>
        <taxon>Chalcidoidea</taxon>
        <taxon>Trichogrammatidae</taxon>
        <taxon>Trichogramma</taxon>
    </lineage>
</organism>
<evidence type="ECO:0000313" key="2">
    <source>
        <dbReference type="EMBL" id="KAL3407634.1"/>
    </source>
</evidence>
<feature type="region of interest" description="Disordered" evidence="1">
    <location>
        <begin position="98"/>
        <end position="171"/>
    </location>
</feature>
<name>A0ABD2XRA6_9HYME</name>
<dbReference type="Proteomes" id="UP001627154">
    <property type="component" value="Unassembled WGS sequence"/>
</dbReference>
<dbReference type="EMBL" id="JBJJXI010000003">
    <property type="protein sequence ID" value="KAL3407634.1"/>
    <property type="molecule type" value="Genomic_DNA"/>
</dbReference>
<comment type="caution">
    <text evidence="2">The sequence shown here is derived from an EMBL/GenBank/DDBJ whole genome shotgun (WGS) entry which is preliminary data.</text>
</comment>
<evidence type="ECO:0000256" key="1">
    <source>
        <dbReference type="SAM" id="MobiDB-lite"/>
    </source>
</evidence>
<protein>
    <submittedName>
        <fullName evidence="2">Uncharacterized protein</fullName>
    </submittedName>
</protein>
<proteinExistence type="predicted"/>
<feature type="region of interest" description="Disordered" evidence="1">
    <location>
        <begin position="182"/>
        <end position="201"/>
    </location>
</feature>
<reference evidence="2 3" key="1">
    <citation type="journal article" date="2024" name="bioRxiv">
        <title>A reference genome for Trichogramma kaykai: A tiny desert-dwelling parasitoid wasp with competing sex-ratio distorters.</title>
        <authorList>
            <person name="Culotta J."/>
            <person name="Lindsey A.R."/>
        </authorList>
    </citation>
    <scope>NUCLEOTIDE SEQUENCE [LARGE SCALE GENOMIC DNA]</scope>
    <source>
        <strain evidence="2 3">KSX58</strain>
    </source>
</reference>
<sequence length="233" mass="25640">MPATITLDVPWDVNLDDLPDQRSSNESLLDQTMIEAPDDGAKKPVQVPDTERAMFGDDFEARLMRIVSEAVRHEVNRVLGEQAKPPVDVAGAEGFGALNNSGLRNLPTEGGRLGETPQDSQAPAKAPRRRVLGRRSAESRASSTPWDAGAMMGLPRGTVQYHGGSSDSEDLAGAQRHVGWDDVHQNVKREDSSAQDRSYRRAEQRWKYVRLLRETGLRFSGANDEMGAETFLS</sequence>